<accession>A0A6B2K218</accession>
<protein>
    <submittedName>
        <fullName evidence="2">Uncharacterized protein</fullName>
    </submittedName>
</protein>
<keyword evidence="3" id="KW-1185">Reference proteome</keyword>
<dbReference type="RefSeq" id="WP_163895654.1">
    <property type="nucleotide sequence ID" value="NZ_JAAFYS010000004.1"/>
</dbReference>
<gene>
    <name evidence="2" type="ORF">GZA08_16460</name>
</gene>
<evidence type="ECO:0000313" key="2">
    <source>
        <dbReference type="EMBL" id="NDV02564.1"/>
    </source>
</evidence>
<evidence type="ECO:0000256" key="1">
    <source>
        <dbReference type="SAM" id="SignalP"/>
    </source>
</evidence>
<feature type="chain" id="PRO_5025685662" evidence="1">
    <location>
        <begin position="26"/>
        <end position="109"/>
    </location>
</feature>
<organism evidence="2 3">
    <name type="scientific">Pseudoroseicyclus tamaricis</name>
    <dbReference type="NCBI Taxonomy" id="2705421"/>
    <lineage>
        <taxon>Bacteria</taxon>
        <taxon>Pseudomonadati</taxon>
        <taxon>Pseudomonadota</taxon>
        <taxon>Alphaproteobacteria</taxon>
        <taxon>Rhodobacterales</taxon>
        <taxon>Paracoccaceae</taxon>
        <taxon>Pseudoroseicyclus</taxon>
    </lineage>
</organism>
<comment type="caution">
    <text evidence="2">The sequence shown here is derived from an EMBL/GenBank/DDBJ whole genome shotgun (WGS) entry which is preliminary data.</text>
</comment>
<dbReference type="Proteomes" id="UP000474757">
    <property type="component" value="Unassembled WGS sequence"/>
</dbReference>
<proteinExistence type="predicted"/>
<sequence>MSLIKNILPVATLLVALLSSLPAMADSLTIRIQNMSGVTLYRLHATPRSFPDYDQDLLGNRVLNDRSIMPLTFENVQECLYDFRFEFIEGSVIYDAVDLCTVGTYTIMP</sequence>
<keyword evidence="1" id="KW-0732">Signal</keyword>
<dbReference type="EMBL" id="JAAGAB010000004">
    <property type="protein sequence ID" value="NDV02564.1"/>
    <property type="molecule type" value="Genomic_DNA"/>
</dbReference>
<evidence type="ECO:0000313" key="3">
    <source>
        <dbReference type="Proteomes" id="UP000474757"/>
    </source>
</evidence>
<reference evidence="2 3" key="1">
    <citation type="submission" date="2020-02" db="EMBL/GenBank/DDBJ databases">
        <title>Pseudoroseicyclus tamarix, sp. nov., isolated from offshore sediment of a Tamarix chinensis forest.</title>
        <authorList>
            <person name="Gai Y."/>
        </authorList>
    </citation>
    <scope>NUCLEOTIDE SEQUENCE [LARGE SCALE GENOMIC DNA]</scope>
    <source>
        <strain evidence="2 3">CLL3-39</strain>
    </source>
</reference>
<dbReference type="AlphaFoldDB" id="A0A6B2K218"/>
<name>A0A6B2K218_9RHOB</name>
<feature type="signal peptide" evidence="1">
    <location>
        <begin position="1"/>
        <end position="25"/>
    </location>
</feature>